<reference evidence="3" key="1">
    <citation type="submission" date="2018-08" db="EMBL/GenBank/DDBJ databases">
        <authorList>
            <person name="Rossello M."/>
        </authorList>
    </citation>
    <scope>NUCLEOTIDE SEQUENCE [LARGE SCALE GENOMIC DNA]</scope>
    <source>
        <strain evidence="3">cv. Chinese Spring</strain>
    </source>
</reference>
<dbReference type="RefSeq" id="XP_044391712.1">
    <property type="nucleotide sequence ID" value="XM_044535777.1"/>
</dbReference>
<feature type="transmembrane region" description="Helical" evidence="2">
    <location>
        <begin position="341"/>
        <end position="364"/>
    </location>
</feature>
<evidence type="ECO:0000313" key="4">
    <source>
        <dbReference type="Proteomes" id="UP000019116"/>
    </source>
</evidence>
<feature type="transmembrane region" description="Helical" evidence="2">
    <location>
        <begin position="384"/>
        <end position="405"/>
    </location>
</feature>
<dbReference type="KEGG" id="taes:123114340"/>
<sequence>MGRIRNRQIASQGSQAEQPVAPPPSGLLERLGVRDGTSLCLIAATFTLASSLVNFQVSLLGDDGFTSKEYYSELVTGTMEVAVCGPYIVLKSQEFVSNLLPSWNTCRPNVRIFRDTVILVVISYLILLDINWSFVWLAIFPVTAIVFIRALYLKFNRRTGGRSVQGTPGSSKVVEKTNRKAMEFVSIVMMTLGALLVMDQLPDHAAYGFAISQFLLFLSCTVAALTRMMMKLPAGASPGIAPASEMLHKTLLILLLVTGHTVAAEWLGEEVVVLCLPEVIPVLLWFILHIDRKPGSSSVMSVHKMKAHINWLGLIGAVVVAPLFAYLLFTMDESGLSGWCMTFQVSCGVSGILTYYLVFMLNHWTRQQVAAAGKEDGASGMLKLWAYALLIAWAASLLLRCLVSLRLGLQLPLHATAVYAGNISGFSYSN</sequence>
<keyword evidence="4" id="KW-1185">Reference proteome</keyword>
<dbReference type="Gramene" id="TraesSTA5B03G03008410.1">
    <property type="protein sequence ID" value="TraesSTA5B03G03008410.1"/>
    <property type="gene ID" value="TraesSTA5B03G03008410"/>
</dbReference>
<dbReference type="Gramene" id="TraesLDM5B03G03020140.1">
    <property type="protein sequence ID" value="TraesLDM5B03G03020140.1"/>
    <property type="gene ID" value="TraesLDM5B03G03020140"/>
</dbReference>
<dbReference type="Gramene" id="TraesSYM7B03G04001790.1">
    <property type="protein sequence ID" value="TraesSYM7B03G04001790.1"/>
    <property type="gene ID" value="TraesSYM7B03G04001790"/>
</dbReference>
<organism evidence="3">
    <name type="scientific">Triticum aestivum</name>
    <name type="common">Wheat</name>
    <dbReference type="NCBI Taxonomy" id="4565"/>
    <lineage>
        <taxon>Eukaryota</taxon>
        <taxon>Viridiplantae</taxon>
        <taxon>Streptophyta</taxon>
        <taxon>Embryophyta</taxon>
        <taxon>Tracheophyta</taxon>
        <taxon>Spermatophyta</taxon>
        <taxon>Magnoliopsida</taxon>
        <taxon>Liliopsida</taxon>
        <taxon>Poales</taxon>
        <taxon>Poaceae</taxon>
        <taxon>BOP clade</taxon>
        <taxon>Pooideae</taxon>
        <taxon>Triticodae</taxon>
        <taxon>Triticeae</taxon>
        <taxon>Triticinae</taxon>
        <taxon>Triticum</taxon>
    </lineage>
</organism>
<feature type="transmembrane region" description="Helical" evidence="2">
    <location>
        <begin position="309"/>
        <end position="329"/>
    </location>
</feature>
<name>A0A3B6LX10_WHEAT</name>
<keyword evidence="2" id="KW-1133">Transmembrane helix</keyword>
<feature type="transmembrane region" description="Helical" evidence="2">
    <location>
        <begin position="39"/>
        <end position="58"/>
    </location>
</feature>
<feature type="transmembrane region" description="Helical" evidence="2">
    <location>
        <begin position="181"/>
        <end position="198"/>
    </location>
</feature>
<dbReference type="GeneID" id="123114340"/>
<accession>A0A3B6LX10</accession>
<dbReference type="RefSeq" id="XP_044391710.1">
    <property type="nucleotide sequence ID" value="XM_044535775.1"/>
</dbReference>
<feature type="transmembrane region" description="Helical" evidence="2">
    <location>
        <begin position="204"/>
        <end position="225"/>
    </location>
</feature>
<dbReference type="Gramene" id="TraesPARA_EIv1.0_1758480.2">
    <property type="protein sequence ID" value="TraesPARA_EIv1.0_1758480.2.CDS"/>
    <property type="gene ID" value="TraesPARA_EIv1.0_1758480"/>
</dbReference>
<dbReference type="Gramene" id="TraesCAD_scaffold_008164_01G000100.1">
    <property type="protein sequence ID" value="TraesCAD_scaffold_008164_01G000100.1"/>
    <property type="gene ID" value="TraesCAD_scaffold_008164_01G000100"/>
</dbReference>
<feature type="region of interest" description="Disordered" evidence="1">
    <location>
        <begin position="1"/>
        <end position="24"/>
    </location>
</feature>
<keyword evidence="2" id="KW-0812">Transmembrane</keyword>
<evidence type="ECO:0000313" key="3">
    <source>
        <dbReference type="EnsemblPlants" id="TraesCS5B02G546200.1"/>
    </source>
</evidence>
<dbReference type="Gramene" id="TraesPARA_EIv1.0_1758480.1">
    <property type="protein sequence ID" value="TraesPARA_EIv1.0_1758480.1.CDS"/>
    <property type="gene ID" value="TraesPARA_EIv1.0_1758480"/>
</dbReference>
<dbReference type="OMA" id="MGHFHAD"/>
<gene>
    <name evidence="3" type="primary">LOC123114340</name>
</gene>
<dbReference type="AlphaFoldDB" id="A0A3B6LX10"/>
<dbReference type="RefSeq" id="XP_044391711.1">
    <property type="nucleotide sequence ID" value="XM_044535776.1"/>
</dbReference>
<feature type="transmembrane region" description="Helical" evidence="2">
    <location>
        <begin position="134"/>
        <end position="152"/>
    </location>
</feature>
<reference evidence="3" key="2">
    <citation type="submission" date="2018-10" db="UniProtKB">
        <authorList>
            <consortium name="EnsemblPlants"/>
        </authorList>
    </citation>
    <scope>IDENTIFICATION</scope>
</reference>
<dbReference type="SMR" id="A0A3B6LX10"/>
<feature type="compositionally biased region" description="Polar residues" evidence="1">
    <location>
        <begin position="8"/>
        <end position="17"/>
    </location>
</feature>
<dbReference type="Proteomes" id="UP000019116">
    <property type="component" value="Chromosome 5B"/>
</dbReference>
<evidence type="ECO:0000256" key="2">
    <source>
        <dbReference type="SAM" id="Phobius"/>
    </source>
</evidence>
<dbReference type="Gramene" id="TraesJAG5B03G03014520.1">
    <property type="protein sequence ID" value="TraesJAG5B03G03014520.1"/>
    <property type="gene ID" value="TraesJAG5B03G03014520"/>
</dbReference>
<keyword evidence="2" id="KW-0472">Membrane</keyword>
<dbReference type="Gramene" id="TraesMAC5B03G03014930.1">
    <property type="protein sequence ID" value="TraesMAC5B03G03014930.1"/>
    <property type="gene ID" value="TraesMAC5B03G03014930"/>
</dbReference>
<proteinExistence type="predicted"/>
<dbReference type="Gramene" id="TraesCS5B02G546200.1">
    <property type="protein sequence ID" value="TraesCS5B02G546200.1"/>
    <property type="gene ID" value="TraesCS5B02G546200"/>
</dbReference>
<dbReference type="EnsemblPlants" id="TraesCS5B02G546200.1">
    <property type="protein sequence ID" value="TraesCS5B02G546200.1"/>
    <property type="gene ID" value="TraesCS5B02G546200"/>
</dbReference>
<dbReference type="Gramene" id="TraesROB_scaffold_000583_01G000100.1">
    <property type="protein sequence ID" value="TraesROB_scaffold_000583_01G000100.1"/>
    <property type="gene ID" value="TraesROB_scaffold_000583_01G000100"/>
</dbReference>
<evidence type="ECO:0000256" key="1">
    <source>
        <dbReference type="SAM" id="MobiDB-lite"/>
    </source>
</evidence>
<dbReference type="Gramene" id="TraesCS5B03G1321900.1">
    <property type="protein sequence ID" value="TraesCS5B03G1321900.1.CDS"/>
    <property type="gene ID" value="TraesCS5B03G1321900"/>
</dbReference>
<dbReference type="Gramene" id="TraesARI7B03G04337640.1">
    <property type="protein sequence ID" value="TraesARI7B03G04337640.1"/>
    <property type="gene ID" value="TraesARI7B03G04337640"/>
</dbReference>
<protein>
    <submittedName>
        <fullName evidence="3">Uncharacterized protein</fullName>
    </submittedName>
</protein>